<dbReference type="AlphaFoldDB" id="A0A239DJ86"/>
<gene>
    <name evidence="2" type="ORF">SAMN05421770_101478</name>
</gene>
<organism evidence="2 3">
    <name type="scientific">Granulicella rosea</name>
    <dbReference type="NCBI Taxonomy" id="474952"/>
    <lineage>
        <taxon>Bacteria</taxon>
        <taxon>Pseudomonadati</taxon>
        <taxon>Acidobacteriota</taxon>
        <taxon>Terriglobia</taxon>
        <taxon>Terriglobales</taxon>
        <taxon>Acidobacteriaceae</taxon>
        <taxon>Granulicella</taxon>
    </lineage>
</organism>
<keyword evidence="3" id="KW-1185">Reference proteome</keyword>
<dbReference type="OrthoDB" id="122909at2"/>
<name>A0A239DJ86_9BACT</name>
<protein>
    <submittedName>
        <fullName evidence="2">Uncharacterized protein</fullName>
    </submittedName>
</protein>
<dbReference type="Proteomes" id="UP000198356">
    <property type="component" value="Unassembled WGS sequence"/>
</dbReference>
<dbReference type="RefSeq" id="WP_089406769.1">
    <property type="nucleotide sequence ID" value="NZ_FZOU01000001.1"/>
</dbReference>
<evidence type="ECO:0000313" key="2">
    <source>
        <dbReference type="EMBL" id="SNS31928.1"/>
    </source>
</evidence>
<dbReference type="EMBL" id="FZOU01000001">
    <property type="protein sequence ID" value="SNS31928.1"/>
    <property type="molecule type" value="Genomic_DNA"/>
</dbReference>
<keyword evidence="1" id="KW-0812">Transmembrane</keyword>
<proteinExistence type="predicted"/>
<reference evidence="2 3" key="1">
    <citation type="submission" date="2017-06" db="EMBL/GenBank/DDBJ databases">
        <authorList>
            <person name="Kim H.J."/>
            <person name="Triplett B.A."/>
        </authorList>
    </citation>
    <scope>NUCLEOTIDE SEQUENCE [LARGE SCALE GENOMIC DNA]</scope>
    <source>
        <strain evidence="2 3">DSM 18704</strain>
    </source>
</reference>
<sequence length="83" mass="9029">MKQFTAMTLSVFSFFCLLLALEPRAYGYVDPGSGFVAIQTLASVAAACGFFFRSRIARLFGKDKQEQEPIPATAEKGNTRTAA</sequence>
<accession>A0A239DJ86</accession>
<feature type="transmembrane region" description="Helical" evidence="1">
    <location>
        <begin position="37"/>
        <end position="54"/>
    </location>
</feature>
<evidence type="ECO:0000313" key="3">
    <source>
        <dbReference type="Proteomes" id="UP000198356"/>
    </source>
</evidence>
<keyword evidence="1" id="KW-1133">Transmembrane helix</keyword>
<evidence type="ECO:0000256" key="1">
    <source>
        <dbReference type="SAM" id="Phobius"/>
    </source>
</evidence>
<keyword evidence="1" id="KW-0472">Membrane</keyword>